<organism evidence="1 2">
    <name type="scientific">Armillaria gallica</name>
    <name type="common">Bulbous honey fungus</name>
    <name type="synonym">Armillaria bulbosa</name>
    <dbReference type="NCBI Taxonomy" id="47427"/>
    <lineage>
        <taxon>Eukaryota</taxon>
        <taxon>Fungi</taxon>
        <taxon>Dikarya</taxon>
        <taxon>Basidiomycota</taxon>
        <taxon>Agaricomycotina</taxon>
        <taxon>Agaricomycetes</taxon>
        <taxon>Agaricomycetidae</taxon>
        <taxon>Agaricales</taxon>
        <taxon>Marasmiineae</taxon>
        <taxon>Physalacriaceae</taxon>
        <taxon>Armillaria</taxon>
    </lineage>
</organism>
<name>A0A2H3D8R1_ARMGA</name>
<keyword evidence="2" id="KW-1185">Reference proteome</keyword>
<dbReference type="AlphaFoldDB" id="A0A2H3D8R1"/>
<proteinExistence type="predicted"/>
<evidence type="ECO:0000313" key="2">
    <source>
        <dbReference type="Proteomes" id="UP000217790"/>
    </source>
</evidence>
<dbReference type="EMBL" id="KZ293690">
    <property type="protein sequence ID" value="PBK85467.1"/>
    <property type="molecule type" value="Genomic_DNA"/>
</dbReference>
<gene>
    <name evidence="1" type="ORF">ARMGADRAFT_556006</name>
</gene>
<protein>
    <submittedName>
        <fullName evidence="1">Uncharacterized protein</fullName>
    </submittedName>
</protein>
<evidence type="ECO:0000313" key="1">
    <source>
        <dbReference type="EMBL" id="PBK85467.1"/>
    </source>
</evidence>
<dbReference type="InParanoid" id="A0A2H3D8R1"/>
<reference evidence="2" key="1">
    <citation type="journal article" date="2017" name="Nat. Ecol. Evol.">
        <title>Genome expansion and lineage-specific genetic innovations in the forest pathogenic fungi Armillaria.</title>
        <authorList>
            <person name="Sipos G."/>
            <person name="Prasanna A.N."/>
            <person name="Walter M.C."/>
            <person name="O'Connor E."/>
            <person name="Balint B."/>
            <person name="Krizsan K."/>
            <person name="Kiss B."/>
            <person name="Hess J."/>
            <person name="Varga T."/>
            <person name="Slot J."/>
            <person name="Riley R."/>
            <person name="Boka B."/>
            <person name="Rigling D."/>
            <person name="Barry K."/>
            <person name="Lee J."/>
            <person name="Mihaltcheva S."/>
            <person name="LaButti K."/>
            <person name="Lipzen A."/>
            <person name="Waldron R."/>
            <person name="Moloney N.M."/>
            <person name="Sperisen C."/>
            <person name="Kredics L."/>
            <person name="Vagvoelgyi C."/>
            <person name="Patrignani A."/>
            <person name="Fitzpatrick D."/>
            <person name="Nagy I."/>
            <person name="Doyle S."/>
            <person name="Anderson J.B."/>
            <person name="Grigoriev I.V."/>
            <person name="Gueldener U."/>
            <person name="Muensterkoetter M."/>
            <person name="Nagy L.G."/>
        </authorList>
    </citation>
    <scope>NUCLEOTIDE SEQUENCE [LARGE SCALE GENOMIC DNA]</scope>
    <source>
        <strain evidence="2">Ar21-2</strain>
    </source>
</reference>
<dbReference type="Proteomes" id="UP000217790">
    <property type="component" value="Unassembled WGS sequence"/>
</dbReference>
<accession>A0A2H3D8R1</accession>
<sequence length="58" mass="6542">MDIVMHTLRQSFRNGRAATLGLYVCGLAIHSNPSPFLPLAVTVARIHVRRLFYQTISM</sequence>